<evidence type="ECO:0000313" key="1">
    <source>
        <dbReference type="EMBL" id="KAL1838778.1"/>
    </source>
</evidence>
<organism evidence="1 2">
    <name type="scientific">Phialemonium thermophilum</name>
    <dbReference type="NCBI Taxonomy" id="223376"/>
    <lineage>
        <taxon>Eukaryota</taxon>
        <taxon>Fungi</taxon>
        <taxon>Dikarya</taxon>
        <taxon>Ascomycota</taxon>
        <taxon>Pezizomycotina</taxon>
        <taxon>Sordariomycetes</taxon>
        <taxon>Sordariomycetidae</taxon>
        <taxon>Cephalothecales</taxon>
        <taxon>Cephalothecaceae</taxon>
        <taxon>Phialemonium</taxon>
    </lineage>
</organism>
<dbReference type="Proteomes" id="UP001586593">
    <property type="component" value="Unassembled WGS sequence"/>
</dbReference>
<comment type="caution">
    <text evidence="1">The sequence shown here is derived from an EMBL/GenBank/DDBJ whole genome shotgun (WGS) entry which is preliminary data.</text>
</comment>
<sequence length="89" mass="9131">MQTDGFRAVSGSQVLPAASCPGLSLGCFFWALGRLALDGSGPGRASAAPAASRRARFSSSASWASISTIFHSALPRAIRSSRSACSRSL</sequence>
<dbReference type="EMBL" id="JAZHXJ010002425">
    <property type="protein sequence ID" value="KAL1838778.1"/>
    <property type="molecule type" value="Genomic_DNA"/>
</dbReference>
<accession>A0ABR3VAB3</accession>
<evidence type="ECO:0000313" key="2">
    <source>
        <dbReference type="Proteomes" id="UP001586593"/>
    </source>
</evidence>
<dbReference type="PROSITE" id="PS51257">
    <property type="entry name" value="PROKAR_LIPOPROTEIN"/>
    <property type="match status" value="1"/>
</dbReference>
<evidence type="ECO:0008006" key="3">
    <source>
        <dbReference type="Google" id="ProtNLM"/>
    </source>
</evidence>
<keyword evidence="2" id="KW-1185">Reference proteome</keyword>
<protein>
    <recommendedName>
        <fullName evidence="3">Secreted protein</fullName>
    </recommendedName>
</protein>
<reference evidence="1 2" key="1">
    <citation type="journal article" date="2024" name="Commun. Biol.">
        <title>Comparative genomic analysis of thermophilic fungi reveals convergent evolutionary adaptations and gene losses.</title>
        <authorList>
            <person name="Steindorff A.S."/>
            <person name="Aguilar-Pontes M.V."/>
            <person name="Robinson A.J."/>
            <person name="Andreopoulos B."/>
            <person name="LaButti K."/>
            <person name="Kuo A."/>
            <person name="Mondo S."/>
            <person name="Riley R."/>
            <person name="Otillar R."/>
            <person name="Haridas S."/>
            <person name="Lipzen A."/>
            <person name="Grimwood J."/>
            <person name="Schmutz J."/>
            <person name="Clum A."/>
            <person name="Reid I.D."/>
            <person name="Moisan M.C."/>
            <person name="Butler G."/>
            <person name="Nguyen T.T.M."/>
            <person name="Dewar K."/>
            <person name="Conant G."/>
            <person name="Drula E."/>
            <person name="Henrissat B."/>
            <person name="Hansel C."/>
            <person name="Singer S."/>
            <person name="Hutchinson M.I."/>
            <person name="de Vries R.P."/>
            <person name="Natvig D.O."/>
            <person name="Powell A.J."/>
            <person name="Tsang A."/>
            <person name="Grigoriev I.V."/>
        </authorList>
    </citation>
    <scope>NUCLEOTIDE SEQUENCE [LARGE SCALE GENOMIC DNA]</scope>
    <source>
        <strain evidence="1 2">ATCC 24622</strain>
    </source>
</reference>
<name>A0ABR3VAB3_9PEZI</name>
<proteinExistence type="predicted"/>
<gene>
    <name evidence="1" type="ORF">VTK73DRAFT_4239</name>
</gene>